<dbReference type="AlphaFoldDB" id="A0A430QSF0"/>
<dbReference type="InterPro" id="IPR035810">
    <property type="entry name" value="PEBP_euk"/>
</dbReference>
<proteinExistence type="inferred from homology"/>
<organism evidence="10 11">
    <name type="scientific">Schistosoma bovis</name>
    <name type="common">Blood fluke</name>
    <dbReference type="NCBI Taxonomy" id="6184"/>
    <lineage>
        <taxon>Eukaryota</taxon>
        <taxon>Metazoa</taxon>
        <taxon>Spiralia</taxon>
        <taxon>Lophotrochozoa</taxon>
        <taxon>Platyhelminthes</taxon>
        <taxon>Trematoda</taxon>
        <taxon>Digenea</taxon>
        <taxon>Strigeidida</taxon>
        <taxon>Schistosomatoidea</taxon>
        <taxon>Schistosomatidae</taxon>
        <taxon>Schistosoma</taxon>
    </lineage>
</organism>
<dbReference type="PANTHER" id="PTHR11362:SF133">
    <property type="entry name" value="LARGE RIBOSOMAL SUBUNIT PROTEIN ML38"/>
    <property type="match status" value="1"/>
</dbReference>
<evidence type="ECO:0000256" key="1">
    <source>
        <dbReference type="ARBA" id="ARBA00004173"/>
    </source>
</evidence>
<evidence type="ECO:0000313" key="11">
    <source>
        <dbReference type="Proteomes" id="UP000290809"/>
    </source>
</evidence>
<evidence type="ECO:0000256" key="5">
    <source>
        <dbReference type="ARBA" id="ARBA00023128"/>
    </source>
</evidence>
<keyword evidence="5" id="KW-0496">Mitochondrion</keyword>
<keyword evidence="6" id="KW-0687">Ribonucleoprotein</keyword>
<evidence type="ECO:0000256" key="9">
    <source>
        <dbReference type="ARBA" id="ARBA00041206"/>
    </source>
</evidence>
<dbReference type="Gene3D" id="3.90.280.10">
    <property type="entry name" value="PEBP-like"/>
    <property type="match status" value="1"/>
</dbReference>
<comment type="subcellular location">
    <subcellularLocation>
        <location evidence="1">Mitochondrion</location>
    </subcellularLocation>
</comment>
<keyword evidence="4" id="KW-0175">Coiled coil</keyword>
<gene>
    <name evidence="10" type="ORF">DC041_0002338</name>
</gene>
<dbReference type="STRING" id="6184.A0A430QSF0"/>
<reference evidence="10 11" key="1">
    <citation type="journal article" date="2019" name="PLoS Pathog.">
        <title>Genome sequence of the bovine parasite Schistosoma bovis Tanzania.</title>
        <authorList>
            <person name="Oey H."/>
            <person name="Zakrzewski M."/>
            <person name="Gobert G."/>
            <person name="Gravermann K."/>
            <person name="Stoye J."/>
            <person name="Jones M."/>
            <person name="Mcmanus D."/>
            <person name="Krause L."/>
        </authorList>
    </citation>
    <scope>NUCLEOTIDE SEQUENCE [LARGE SCALE GENOMIC DNA]</scope>
    <source>
        <strain evidence="10 11">TAN1997</strain>
    </source>
</reference>
<dbReference type="CDD" id="cd00866">
    <property type="entry name" value="PEBP_euk"/>
    <property type="match status" value="1"/>
</dbReference>
<dbReference type="Pfam" id="PF01161">
    <property type="entry name" value="PBP"/>
    <property type="match status" value="1"/>
</dbReference>
<comment type="similarity">
    <text evidence="7">Belongs to the phosphatidylethanolamine-binding protein family. Mitochondrion-specific ribosomal protein mL38 subfamily.</text>
</comment>
<sequence>MLSSNLITCSRGTFFIPVRYYLMRKSYVPPILEPGVYPHPKRQVPECGRKTFKERIKGEVLKLRKTELAVKPNGISSLEPLDIGLPYVFPKESTAFLKRLDLEPQARKRTLQVPLDVIHSPSEDNEAPVRLLNIAQHYGIFNSLFGPPHIFVPVVNFEVEYLKPDDKPGISDEGKCNDDKSTTYVQPVFSGNLISANIAMNPPLINLSTAPSNFYWTLLMTCPDEPIGSDSCEPSNEYIHWMMTNLQSIPEGVGVIGDEIIPYMPPIPYQGTGYHRYIFVLYRQDRGKIDLNQWRKGNPSGCDVQSQRGFSTLEFYRSLEDEITPAGLAFFQSIWDESVRSYFRHKLDSPEPVFEIQFPDARLPPQQKFPVADTWTKPRRHPHGIPLIRERYGVHSDVSFDVYLDRYRDRKELYEEIVHERLSNEGNPLDPEEPRRKIYEYPAAVPIPPKMPSWWVKQEMQRRLRRGRWRELNGHDG</sequence>
<dbReference type="SUPFAM" id="SSF49777">
    <property type="entry name" value="PEBP-like"/>
    <property type="match status" value="1"/>
</dbReference>
<evidence type="ECO:0000256" key="3">
    <source>
        <dbReference type="ARBA" id="ARBA00022980"/>
    </source>
</evidence>
<dbReference type="InterPro" id="IPR036610">
    <property type="entry name" value="PEBP-like_sf"/>
</dbReference>
<keyword evidence="3 10" id="KW-0689">Ribosomal protein</keyword>
<dbReference type="EMBL" id="QMKO01001435">
    <property type="protein sequence ID" value="RTG90635.1"/>
    <property type="molecule type" value="Genomic_DNA"/>
</dbReference>
<name>A0A430QSF0_SCHBO</name>
<evidence type="ECO:0000256" key="8">
    <source>
        <dbReference type="ARBA" id="ARBA00039444"/>
    </source>
</evidence>
<dbReference type="InterPro" id="IPR008914">
    <property type="entry name" value="PEBP"/>
</dbReference>
<evidence type="ECO:0000256" key="2">
    <source>
        <dbReference type="ARBA" id="ARBA00022946"/>
    </source>
</evidence>
<evidence type="ECO:0000256" key="6">
    <source>
        <dbReference type="ARBA" id="ARBA00023274"/>
    </source>
</evidence>
<protein>
    <recommendedName>
        <fullName evidence="8">Large ribosomal subunit protein mL38</fullName>
    </recommendedName>
    <alternativeName>
        <fullName evidence="9">39S ribosomal protein L38, mitochondrial</fullName>
    </alternativeName>
</protein>
<keyword evidence="2" id="KW-0809">Transit peptide</keyword>
<dbReference type="GO" id="GO:0005762">
    <property type="term" value="C:mitochondrial large ribosomal subunit"/>
    <property type="evidence" value="ECO:0007669"/>
    <property type="project" value="TreeGrafter"/>
</dbReference>
<accession>A0A430QSF0</accession>
<dbReference type="Proteomes" id="UP000290809">
    <property type="component" value="Unassembled WGS sequence"/>
</dbReference>
<comment type="caution">
    <text evidence="10">The sequence shown here is derived from an EMBL/GenBank/DDBJ whole genome shotgun (WGS) entry which is preliminary data.</text>
</comment>
<evidence type="ECO:0000313" key="10">
    <source>
        <dbReference type="EMBL" id="RTG90635.1"/>
    </source>
</evidence>
<keyword evidence="11" id="KW-1185">Reference proteome</keyword>
<dbReference type="PANTHER" id="PTHR11362">
    <property type="entry name" value="PHOSPHATIDYLETHANOLAMINE-BINDING PROTEIN"/>
    <property type="match status" value="1"/>
</dbReference>
<evidence type="ECO:0000256" key="7">
    <source>
        <dbReference type="ARBA" id="ARBA00038016"/>
    </source>
</evidence>
<evidence type="ECO:0000256" key="4">
    <source>
        <dbReference type="ARBA" id="ARBA00023054"/>
    </source>
</evidence>